<gene>
    <name evidence="2" type="ORF">C1871_10030</name>
</gene>
<accession>A0A369N3S5</accession>
<protein>
    <submittedName>
        <fullName evidence="2">Uncharacterized protein</fullName>
    </submittedName>
</protein>
<reference evidence="2 3" key="1">
    <citation type="journal article" date="2018" name="Elife">
        <title>Discovery and characterization of a prevalent human gut bacterial enzyme sufficient for the inactivation of a family of plant toxins.</title>
        <authorList>
            <person name="Koppel N."/>
            <person name="Bisanz J.E."/>
            <person name="Pandelia M.E."/>
            <person name="Turnbaugh P.J."/>
            <person name="Balskus E.P."/>
        </authorList>
    </citation>
    <scope>NUCLEOTIDE SEQUENCE [LARGE SCALE GENOMIC DNA]</scope>
    <source>
        <strain evidence="2 3">FAA1-1-60AUCSF</strain>
    </source>
</reference>
<dbReference type="EMBL" id="PPTY01000017">
    <property type="protein sequence ID" value="RDB84349.1"/>
    <property type="molecule type" value="Genomic_DNA"/>
</dbReference>
<evidence type="ECO:0000256" key="1">
    <source>
        <dbReference type="SAM" id="MobiDB-lite"/>
    </source>
</evidence>
<comment type="caution">
    <text evidence="2">The sequence shown here is derived from an EMBL/GenBank/DDBJ whole genome shotgun (WGS) entry which is preliminary data.</text>
</comment>
<organism evidence="2 3">
    <name type="scientific">Eggerthella lenta</name>
    <name type="common">Eubacterium lentum</name>
    <dbReference type="NCBI Taxonomy" id="84112"/>
    <lineage>
        <taxon>Bacteria</taxon>
        <taxon>Bacillati</taxon>
        <taxon>Actinomycetota</taxon>
        <taxon>Coriobacteriia</taxon>
        <taxon>Eggerthellales</taxon>
        <taxon>Eggerthellaceae</taxon>
        <taxon>Eggerthella</taxon>
    </lineage>
</organism>
<evidence type="ECO:0000313" key="2">
    <source>
        <dbReference type="EMBL" id="RDB84349.1"/>
    </source>
</evidence>
<proteinExistence type="predicted"/>
<dbReference type="AlphaFoldDB" id="A0A369N3S5"/>
<feature type="region of interest" description="Disordered" evidence="1">
    <location>
        <begin position="46"/>
        <end position="65"/>
    </location>
</feature>
<evidence type="ECO:0000313" key="3">
    <source>
        <dbReference type="Proteomes" id="UP000253857"/>
    </source>
</evidence>
<dbReference type="Proteomes" id="UP000253857">
    <property type="component" value="Unassembled WGS sequence"/>
</dbReference>
<name>A0A369N3S5_EGGLN</name>
<sequence length="88" mass="9302">MVEEPIQKRQPQSGARLGMPLCVKSGLRPSFCDFFDFVASGLPKPVPPSGVSQARENAPAEAGGHAREKSLVGFLPACHEVEKVAGEA</sequence>